<dbReference type="AlphaFoldDB" id="A0A0L9V4Q9"/>
<evidence type="ECO:0000313" key="3">
    <source>
        <dbReference type="Proteomes" id="UP000053144"/>
    </source>
</evidence>
<dbReference type="Gramene" id="KOM50060">
    <property type="protein sequence ID" value="KOM50060"/>
    <property type="gene ID" value="LR48_Vigan08g088700"/>
</dbReference>
<evidence type="ECO:0000313" key="2">
    <source>
        <dbReference type="EMBL" id="KOM50060.1"/>
    </source>
</evidence>
<sequence>MTTALGSADEGGAAVGSATDGNRSWIYGWVSELHRRCTWKCGCGWSAVGSTVEANRTWICGCLSPHMELRFRV</sequence>
<evidence type="ECO:0000256" key="1">
    <source>
        <dbReference type="SAM" id="MobiDB-lite"/>
    </source>
</evidence>
<name>A0A0L9V4Q9_PHAAN</name>
<dbReference type="EMBL" id="CM003378">
    <property type="protein sequence ID" value="KOM50060.1"/>
    <property type="molecule type" value="Genomic_DNA"/>
</dbReference>
<proteinExistence type="predicted"/>
<protein>
    <submittedName>
        <fullName evidence="2">Uncharacterized protein</fullName>
    </submittedName>
</protein>
<feature type="region of interest" description="Disordered" evidence="1">
    <location>
        <begin position="1"/>
        <end position="21"/>
    </location>
</feature>
<accession>A0A0L9V4Q9</accession>
<organism evidence="2 3">
    <name type="scientific">Phaseolus angularis</name>
    <name type="common">Azuki bean</name>
    <name type="synonym">Vigna angularis</name>
    <dbReference type="NCBI Taxonomy" id="3914"/>
    <lineage>
        <taxon>Eukaryota</taxon>
        <taxon>Viridiplantae</taxon>
        <taxon>Streptophyta</taxon>
        <taxon>Embryophyta</taxon>
        <taxon>Tracheophyta</taxon>
        <taxon>Spermatophyta</taxon>
        <taxon>Magnoliopsida</taxon>
        <taxon>eudicotyledons</taxon>
        <taxon>Gunneridae</taxon>
        <taxon>Pentapetalae</taxon>
        <taxon>rosids</taxon>
        <taxon>fabids</taxon>
        <taxon>Fabales</taxon>
        <taxon>Fabaceae</taxon>
        <taxon>Papilionoideae</taxon>
        <taxon>50 kb inversion clade</taxon>
        <taxon>NPAAA clade</taxon>
        <taxon>indigoferoid/millettioid clade</taxon>
        <taxon>Phaseoleae</taxon>
        <taxon>Vigna</taxon>
    </lineage>
</organism>
<reference evidence="3" key="1">
    <citation type="journal article" date="2015" name="Proc. Natl. Acad. Sci. U.S.A.">
        <title>Genome sequencing of adzuki bean (Vigna angularis) provides insight into high starch and low fat accumulation and domestication.</title>
        <authorList>
            <person name="Yang K."/>
            <person name="Tian Z."/>
            <person name="Chen C."/>
            <person name="Luo L."/>
            <person name="Zhao B."/>
            <person name="Wang Z."/>
            <person name="Yu L."/>
            <person name="Li Y."/>
            <person name="Sun Y."/>
            <person name="Li W."/>
            <person name="Chen Y."/>
            <person name="Li Y."/>
            <person name="Zhang Y."/>
            <person name="Ai D."/>
            <person name="Zhao J."/>
            <person name="Shang C."/>
            <person name="Ma Y."/>
            <person name="Wu B."/>
            <person name="Wang M."/>
            <person name="Gao L."/>
            <person name="Sun D."/>
            <person name="Zhang P."/>
            <person name="Guo F."/>
            <person name="Wang W."/>
            <person name="Li Y."/>
            <person name="Wang J."/>
            <person name="Varshney R.K."/>
            <person name="Wang J."/>
            <person name="Ling H.Q."/>
            <person name="Wan P."/>
        </authorList>
    </citation>
    <scope>NUCLEOTIDE SEQUENCE</scope>
    <source>
        <strain evidence="3">cv. Jingnong 6</strain>
    </source>
</reference>
<gene>
    <name evidence="2" type="ORF">LR48_Vigan08g088700</name>
</gene>
<dbReference type="Proteomes" id="UP000053144">
    <property type="component" value="Chromosome 8"/>
</dbReference>